<dbReference type="Gene3D" id="1.20.81.30">
    <property type="entry name" value="Type II secretion system (T2SS), domain F"/>
    <property type="match status" value="1"/>
</dbReference>
<proteinExistence type="predicted"/>
<evidence type="ECO:0000256" key="1">
    <source>
        <dbReference type="ARBA" id="ARBA00004651"/>
    </source>
</evidence>
<evidence type="ECO:0000313" key="8">
    <source>
        <dbReference type="EMBL" id="CAE6492660.1"/>
    </source>
</evidence>
<dbReference type="InterPro" id="IPR056569">
    <property type="entry name" value="ArlJ-like"/>
</dbReference>
<comment type="caution">
    <text evidence="8">The sequence shown here is derived from an EMBL/GenBank/DDBJ whole genome shotgun (WGS) entry which is preliminary data.</text>
</comment>
<keyword evidence="4 6" id="KW-1133">Transmembrane helix</keyword>
<keyword evidence="3 6" id="KW-0812">Transmembrane</keyword>
<protein>
    <recommendedName>
        <fullName evidence="7">Type II secretion system protein GspF domain-containing protein</fullName>
    </recommendedName>
</protein>
<feature type="transmembrane region" description="Helical" evidence="6">
    <location>
        <begin position="296"/>
        <end position="318"/>
    </location>
</feature>
<feature type="transmembrane region" description="Helical" evidence="6">
    <location>
        <begin position="126"/>
        <end position="144"/>
    </location>
</feature>
<evidence type="ECO:0000256" key="5">
    <source>
        <dbReference type="ARBA" id="ARBA00023136"/>
    </source>
</evidence>
<evidence type="ECO:0000256" key="4">
    <source>
        <dbReference type="ARBA" id="ARBA00022989"/>
    </source>
</evidence>
<dbReference type="Proteomes" id="UP000655759">
    <property type="component" value="Unassembled WGS sequence"/>
</dbReference>
<keyword evidence="2" id="KW-1003">Cell membrane</keyword>
<feature type="transmembrane region" description="Helical" evidence="6">
    <location>
        <begin position="359"/>
        <end position="375"/>
    </location>
</feature>
<dbReference type="PANTHER" id="PTHR35402">
    <property type="entry name" value="INTEGRAL MEMBRANE PROTEIN-RELATED"/>
    <property type="match status" value="1"/>
</dbReference>
<sequence>MKAVKIILFFTFTIMWVSAFVQNTVLFFCCIGVLIVLTGLTVDRASIKLRIQTTFAFTRSILTKYVGNGQMKIRVSANNKIISFTKPVLKHRLLSLIQKKLGQQIENKIAVSGRAQNPRILAQKSLSYALVSLLISVPLSAFLGFSLSPALFFLVATPIIWCIYPILKLRFDVFDRRLAIDDELAFFTLYASVMQSVGQYLYQSIADVIGREIFPGIEKEAKMLWRNIQLFGIDQQNALNIHAMTHPNQHFKNLLLGYVSISKSGGDLGAYMEAKAGEFFRKTLFKHSAYRSSANIIGELMLILLTILPTLILTSSFLLEDGSIMTMMGLSFVVIPVITLSIILTINFSQPKHYDDVPFDPRSVIAGVITTIILLTVEYPVWFVIGAGMSAASACNFLLCVRQIRQISLADSVLPDFFRDITEYSKIGIPIQNAIIKISEGRTYNRYFDELLRKIASSLRYGRDLSDVLQSTTVRSWIVRTSFFILGKIASSGGGTAQILEQLTAFSSDVHQTKKDTRASVSIISYFALASPLLMSYTSGEMLRILQKIDLRMSPLMQNSFSIQYALVGSELTDMIGLLIVISGTSLGLVVSKLVHFTVKHTLLLLVSLIISIISVVIYPHLPSLIQT</sequence>
<gene>
    <name evidence="8" type="ORF">NUZ5A_50064</name>
</gene>
<name>A0A812EZG1_9ARCH</name>
<feature type="transmembrane region" description="Helical" evidence="6">
    <location>
        <begin position="603"/>
        <end position="622"/>
    </location>
</feature>
<feature type="transmembrane region" description="Helical" evidence="6">
    <location>
        <begin position="324"/>
        <end position="347"/>
    </location>
</feature>
<evidence type="ECO:0000256" key="6">
    <source>
        <dbReference type="SAM" id="Phobius"/>
    </source>
</evidence>
<dbReference type="PANTHER" id="PTHR35402:SF1">
    <property type="entry name" value="TYPE II SECRETION SYSTEM PROTEIN GSPF DOMAIN-CONTAINING PROTEIN"/>
    <property type="match status" value="1"/>
</dbReference>
<evidence type="ECO:0000256" key="2">
    <source>
        <dbReference type="ARBA" id="ARBA00022475"/>
    </source>
</evidence>
<keyword evidence="5 6" id="KW-0472">Membrane</keyword>
<dbReference type="GO" id="GO:0005886">
    <property type="term" value="C:plasma membrane"/>
    <property type="evidence" value="ECO:0007669"/>
    <property type="project" value="UniProtKB-SubCell"/>
</dbReference>
<reference evidence="8" key="1">
    <citation type="submission" date="2021-02" db="EMBL/GenBank/DDBJ databases">
        <authorList>
            <person name="Han P."/>
        </authorList>
    </citation>
    <scope>NUCLEOTIDE SEQUENCE</scope>
    <source>
        <strain evidence="8">Candidatus Nitrosotenuis uzonensis 5A</strain>
    </source>
</reference>
<feature type="domain" description="Type II secretion system protein GspF" evidence="7">
    <location>
        <begin position="417"/>
        <end position="522"/>
    </location>
</feature>
<dbReference type="EMBL" id="CAJNAQ010000005">
    <property type="protein sequence ID" value="CAE6492660.1"/>
    <property type="molecule type" value="Genomic_DNA"/>
</dbReference>
<dbReference type="AlphaFoldDB" id="A0A812EZG1"/>
<evidence type="ECO:0000259" key="7">
    <source>
        <dbReference type="Pfam" id="PF00482"/>
    </source>
</evidence>
<feature type="transmembrane region" description="Helical" evidence="6">
    <location>
        <begin position="523"/>
        <end position="543"/>
    </location>
</feature>
<comment type="subcellular location">
    <subcellularLocation>
        <location evidence="1">Cell membrane</location>
        <topology evidence="1">Multi-pass membrane protein</topology>
    </subcellularLocation>
</comment>
<dbReference type="RefSeq" id="WP_205098868.1">
    <property type="nucleotide sequence ID" value="NZ_CAJNAQ010000005.1"/>
</dbReference>
<dbReference type="Pfam" id="PF00482">
    <property type="entry name" value="T2SSF"/>
    <property type="match status" value="1"/>
</dbReference>
<feature type="transmembrane region" description="Helical" evidence="6">
    <location>
        <begin position="150"/>
        <end position="167"/>
    </location>
</feature>
<dbReference type="InterPro" id="IPR018076">
    <property type="entry name" value="T2SS_GspF_dom"/>
</dbReference>
<accession>A0A812EZG1</accession>
<evidence type="ECO:0000313" key="9">
    <source>
        <dbReference type="Proteomes" id="UP000655759"/>
    </source>
</evidence>
<organism evidence="8 9">
    <name type="scientific">Candidatus Nitrosotenuis uzonensis</name>
    <dbReference type="NCBI Taxonomy" id="1407055"/>
    <lineage>
        <taxon>Archaea</taxon>
        <taxon>Nitrososphaerota</taxon>
        <taxon>Candidatus Nitrosotenuis</taxon>
    </lineage>
</organism>
<evidence type="ECO:0000256" key="3">
    <source>
        <dbReference type="ARBA" id="ARBA00022692"/>
    </source>
</evidence>
<dbReference type="InterPro" id="IPR042094">
    <property type="entry name" value="T2SS_GspF_sf"/>
</dbReference>
<feature type="transmembrane region" description="Helical" evidence="6">
    <location>
        <begin position="20"/>
        <end position="42"/>
    </location>
</feature>
<feature type="transmembrane region" description="Helical" evidence="6">
    <location>
        <begin position="563"/>
        <end position="591"/>
    </location>
</feature>